<dbReference type="Pfam" id="PF03947">
    <property type="entry name" value="Ribosomal_L2_C"/>
    <property type="match status" value="1"/>
</dbReference>
<dbReference type="GO" id="GO:0003735">
    <property type="term" value="F:structural constituent of ribosome"/>
    <property type="evidence" value="ECO:0007669"/>
    <property type="project" value="InterPro"/>
</dbReference>
<dbReference type="InterPro" id="IPR008991">
    <property type="entry name" value="Translation_prot_SH3-like_sf"/>
</dbReference>
<dbReference type="InterPro" id="IPR022666">
    <property type="entry name" value="Ribosomal_uL2_RNA-bd_dom"/>
</dbReference>
<dbReference type="PANTHER" id="PTHR13691">
    <property type="entry name" value="RIBOSOMAL PROTEIN L2"/>
    <property type="match status" value="1"/>
</dbReference>
<name>A0A1G2FGT3_9BACT</name>
<gene>
    <name evidence="5" type="primary">rplB</name>
    <name evidence="9" type="ORF">A3J64_01470</name>
</gene>
<dbReference type="HAMAP" id="MF_01320_B">
    <property type="entry name" value="Ribosomal_uL2_B"/>
    <property type="match status" value="1"/>
</dbReference>
<feature type="region of interest" description="Disordered" evidence="6">
    <location>
        <begin position="218"/>
        <end position="247"/>
    </location>
</feature>
<evidence type="ECO:0000313" key="9">
    <source>
        <dbReference type="EMBL" id="OGZ37283.1"/>
    </source>
</evidence>
<dbReference type="InterPro" id="IPR012340">
    <property type="entry name" value="NA-bd_OB-fold"/>
</dbReference>
<evidence type="ECO:0000256" key="5">
    <source>
        <dbReference type="HAMAP-Rule" id="MF_01320"/>
    </source>
</evidence>
<dbReference type="Pfam" id="PF00181">
    <property type="entry name" value="Ribosomal_L2_N"/>
    <property type="match status" value="1"/>
</dbReference>
<comment type="subunit">
    <text evidence="5">Part of the 50S ribosomal subunit. Forms a bridge to the 30S subunit in the 70S ribosome.</text>
</comment>
<protein>
    <recommendedName>
        <fullName evidence="4 5">Large ribosomal subunit protein uL2</fullName>
    </recommendedName>
</protein>
<evidence type="ECO:0000313" key="10">
    <source>
        <dbReference type="Proteomes" id="UP000177061"/>
    </source>
</evidence>
<dbReference type="AlphaFoldDB" id="A0A1G2FGT3"/>
<evidence type="ECO:0000256" key="3">
    <source>
        <dbReference type="ARBA" id="ARBA00023274"/>
    </source>
</evidence>
<dbReference type="InterPro" id="IPR022671">
    <property type="entry name" value="Ribosomal_uL2_CS"/>
</dbReference>
<dbReference type="PROSITE" id="PS00467">
    <property type="entry name" value="RIBOSOMAL_L2"/>
    <property type="match status" value="1"/>
</dbReference>
<feature type="domain" description="Large ribosomal subunit protein uL2 RNA-binding" evidence="8">
    <location>
        <begin position="42"/>
        <end position="119"/>
    </location>
</feature>
<dbReference type="GO" id="GO:0015934">
    <property type="term" value="C:large ribosomal subunit"/>
    <property type="evidence" value="ECO:0007669"/>
    <property type="project" value="InterPro"/>
</dbReference>
<dbReference type="SUPFAM" id="SSF50104">
    <property type="entry name" value="Translation proteins SH3-like domain"/>
    <property type="match status" value="1"/>
</dbReference>
<keyword evidence="5" id="KW-0694">RNA-binding</keyword>
<dbReference type="PIRSF" id="PIRSF002158">
    <property type="entry name" value="Ribosomal_L2"/>
    <property type="match status" value="1"/>
</dbReference>
<dbReference type="InterPro" id="IPR005880">
    <property type="entry name" value="Ribosomal_uL2_bac/org-type"/>
</dbReference>
<organism evidence="9 10">
    <name type="scientific">Candidatus Portnoybacteria bacterium RIFCSPHIGHO2_12_FULL_38_9</name>
    <dbReference type="NCBI Taxonomy" id="1801997"/>
    <lineage>
        <taxon>Bacteria</taxon>
        <taxon>Candidatus Portnoyibacteriota</taxon>
    </lineage>
</organism>
<dbReference type="STRING" id="1801997.A3J64_01470"/>
<dbReference type="PANTHER" id="PTHR13691:SF5">
    <property type="entry name" value="LARGE RIBOSOMAL SUBUNIT PROTEIN UL2M"/>
    <property type="match status" value="1"/>
</dbReference>
<dbReference type="EMBL" id="MHNB01000013">
    <property type="protein sequence ID" value="OGZ37283.1"/>
    <property type="molecule type" value="Genomic_DNA"/>
</dbReference>
<dbReference type="NCBIfam" id="TIGR01171">
    <property type="entry name" value="rplB_bact"/>
    <property type="match status" value="1"/>
</dbReference>
<evidence type="ECO:0000256" key="6">
    <source>
        <dbReference type="SAM" id="MobiDB-lite"/>
    </source>
</evidence>
<dbReference type="GO" id="GO:0016740">
    <property type="term" value="F:transferase activity"/>
    <property type="evidence" value="ECO:0007669"/>
    <property type="project" value="InterPro"/>
</dbReference>
<comment type="caution">
    <text evidence="9">The sequence shown here is derived from an EMBL/GenBank/DDBJ whole genome shotgun (WGS) entry which is preliminary data.</text>
</comment>
<dbReference type="InterPro" id="IPR022669">
    <property type="entry name" value="Ribosomal_uL2_C"/>
</dbReference>
<evidence type="ECO:0000256" key="4">
    <source>
        <dbReference type="ARBA" id="ARBA00035242"/>
    </source>
</evidence>
<keyword evidence="5" id="KW-0699">rRNA-binding</keyword>
<dbReference type="Gene3D" id="2.40.50.140">
    <property type="entry name" value="Nucleic acid-binding proteins"/>
    <property type="match status" value="1"/>
</dbReference>
<dbReference type="SMART" id="SM01383">
    <property type="entry name" value="Ribosomal_L2"/>
    <property type="match status" value="1"/>
</dbReference>
<dbReference type="FunFam" id="4.10.950.10:FF:000001">
    <property type="entry name" value="50S ribosomal protein L2"/>
    <property type="match status" value="1"/>
</dbReference>
<keyword evidence="2 5" id="KW-0689">Ribosomal protein</keyword>
<dbReference type="SMART" id="SM01382">
    <property type="entry name" value="Ribosomal_L2_C"/>
    <property type="match status" value="1"/>
</dbReference>
<dbReference type="Gene3D" id="4.10.950.10">
    <property type="entry name" value="Ribosomal protein L2, domain 3"/>
    <property type="match status" value="1"/>
</dbReference>
<dbReference type="InterPro" id="IPR002171">
    <property type="entry name" value="Ribosomal_uL2"/>
</dbReference>
<dbReference type="Gene3D" id="2.30.30.30">
    <property type="match status" value="1"/>
</dbReference>
<proteinExistence type="inferred from homology"/>
<dbReference type="InterPro" id="IPR014726">
    <property type="entry name" value="Ribosomal_uL2_dom3"/>
</dbReference>
<comment type="similarity">
    <text evidence="1 5">Belongs to the universal ribosomal protein uL2 family.</text>
</comment>
<evidence type="ECO:0000259" key="8">
    <source>
        <dbReference type="SMART" id="SM01383"/>
    </source>
</evidence>
<reference evidence="9 10" key="1">
    <citation type="journal article" date="2016" name="Nat. Commun.">
        <title>Thousands of microbial genomes shed light on interconnected biogeochemical processes in an aquifer system.</title>
        <authorList>
            <person name="Anantharaman K."/>
            <person name="Brown C.T."/>
            <person name="Hug L.A."/>
            <person name="Sharon I."/>
            <person name="Castelle C.J."/>
            <person name="Probst A.J."/>
            <person name="Thomas B.C."/>
            <person name="Singh A."/>
            <person name="Wilkins M.J."/>
            <person name="Karaoz U."/>
            <person name="Brodie E.L."/>
            <person name="Williams K.H."/>
            <person name="Hubbard S.S."/>
            <person name="Banfield J.F."/>
        </authorList>
    </citation>
    <scope>NUCLEOTIDE SEQUENCE [LARGE SCALE GENOMIC DNA]</scope>
</reference>
<dbReference type="GO" id="GO:0002181">
    <property type="term" value="P:cytoplasmic translation"/>
    <property type="evidence" value="ECO:0007669"/>
    <property type="project" value="TreeGrafter"/>
</dbReference>
<keyword evidence="3 5" id="KW-0687">Ribonucleoprotein</keyword>
<accession>A0A1G2FGT3</accession>
<evidence type="ECO:0000259" key="7">
    <source>
        <dbReference type="SMART" id="SM01382"/>
    </source>
</evidence>
<dbReference type="GO" id="GO:0019843">
    <property type="term" value="F:rRNA binding"/>
    <property type="evidence" value="ECO:0007669"/>
    <property type="project" value="UniProtKB-UniRule"/>
</dbReference>
<dbReference type="InterPro" id="IPR014722">
    <property type="entry name" value="Rib_uL2_dom2"/>
</dbReference>
<comment type="function">
    <text evidence="5">One of the primary rRNA binding proteins. Required for association of the 30S and 50S subunits to form the 70S ribosome, for tRNA binding and peptide bond formation. It has been suggested to have peptidyltransferase activity; this is somewhat controversial. Makes several contacts with the 16S rRNA in the 70S ribosome.</text>
</comment>
<evidence type="ECO:0000256" key="2">
    <source>
        <dbReference type="ARBA" id="ARBA00022980"/>
    </source>
</evidence>
<evidence type="ECO:0000256" key="1">
    <source>
        <dbReference type="ARBA" id="ARBA00005636"/>
    </source>
</evidence>
<sequence>MFMKYYKPTTPSRRAMTGIDYSGLNKKEPEKKLTKTLVRSAGRGHKGRITTRHKGGGHKRKYRLIDFKQTDKMNMPAKVMALEYDPNRTCFIALIEYQDKEKRYVLAPFGLAVGDEIVCQEKAPLKLGNRMQMKNILSGTQVYNIELWPGRGGQLIRSAGLSAQILANEGGYVHLKLPSGEVRMVKENCWASIGQLSNPEHNTIVIGKAGRSRWLGKRPTVRGSAMNPVDHPHGGGEGRTGIGLRRGPKTPWGKLAYGVKTRKKKKWSDKMILKRRS</sequence>
<dbReference type="FunFam" id="2.30.30.30:FF:000001">
    <property type="entry name" value="50S ribosomal protein L2"/>
    <property type="match status" value="1"/>
</dbReference>
<feature type="domain" description="Large ribosomal subunit protein uL2 C-terminal" evidence="7">
    <location>
        <begin position="125"/>
        <end position="255"/>
    </location>
</feature>
<dbReference type="Proteomes" id="UP000177061">
    <property type="component" value="Unassembled WGS sequence"/>
</dbReference>
<dbReference type="SUPFAM" id="SSF50249">
    <property type="entry name" value="Nucleic acid-binding proteins"/>
    <property type="match status" value="1"/>
</dbReference>